<comment type="subcellular location">
    <subcellularLocation>
        <location evidence="1 8">Cell outer membrane</location>
        <topology evidence="1 8">Multi-pass membrane protein</topology>
    </subcellularLocation>
</comment>
<evidence type="ECO:0000256" key="2">
    <source>
        <dbReference type="ARBA" id="ARBA00022448"/>
    </source>
</evidence>
<dbReference type="InterPro" id="IPR012910">
    <property type="entry name" value="Plug_dom"/>
</dbReference>
<evidence type="ECO:0000256" key="10">
    <source>
        <dbReference type="SAM" id="SignalP"/>
    </source>
</evidence>
<evidence type="ECO:0000256" key="4">
    <source>
        <dbReference type="ARBA" id="ARBA00022692"/>
    </source>
</evidence>
<keyword evidence="7 8" id="KW-0998">Cell outer membrane</keyword>
<keyword evidence="6 8" id="KW-0472">Membrane</keyword>
<gene>
    <name evidence="13" type="ORF">EKG38_09750</name>
</gene>
<evidence type="ECO:0000259" key="11">
    <source>
        <dbReference type="Pfam" id="PF00593"/>
    </source>
</evidence>
<accession>A0A3S0IPZ3</accession>
<keyword evidence="14" id="KW-1185">Reference proteome</keyword>
<dbReference type="InterPro" id="IPR039426">
    <property type="entry name" value="TonB-dep_rcpt-like"/>
</dbReference>
<evidence type="ECO:0000313" key="13">
    <source>
        <dbReference type="EMBL" id="RTR39374.1"/>
    </source>
</evidence>
<dbReference type="GO" id="GO:0009279">
    <property type="term" value="C:cell outer membrane"/>
    <property type="evidence" value="ECO:0007669"/>
    <property type="project" value="UniProtKB-SubCell"/>
</dbReference>
<dbReference type="Pfam" id="PF07715">
    <property type="entry name" value="Plug"/>
    <property type="match status" value="1"/>
</dbReference>
<evidence type="ECO:0000256" key="5">
    <source>
        <dbReference type="ARBA" id="ARBA00023077"/>
    </source>
</evidence>
<keyword evidence="5 9" id="KW-0798">TonB box</keyword>
<protein>
    <submittedName>
        <fullName evidence="13">TonB-dependent receptor</fullName>
    </submittedName>
</protein>
<dbReference type="Proteomes" id="UP000267448">
    <property type="component" value="Unassembled WGS sequence"/>
</dbReference>
<feature type="domain" description="TonB-dependent receptor plug" evidence="12">
    <location>
        <begin position="53"/>
        <end position="173"/>
    </location>
</feature>
<dbReference type="SUPFAM" id="SSF56935">
    <property type="entry name" value="Porins"/>
    <property type="match status" value="1"/>
</dbReference>
<dbReference type="EMBL" id="RXNU01000004">
    <property type="protein sequence ID" value="RTR39374.1"/>
    <property type="molecule type" value="Genomic_DNA"/>
</dbReference>
<dbReference type="Gene3D" id="2.40.170.20">
    <property type="entry name" value="TonB-dependent receptor, beta-barrel domain"/>
    <property type="match status" value="1"/>
</dbReference>
<evidence type="ECO:0000256" key="9">
    <source>
        <dbReference type="RuleBase" id="RU003357"/>
    </source>
</evidence>
<keyword evidence="13" id="KW-0675">Receptor</keyword>
<feature type="signal peptide" evidence="10">
    <location>
        <begin position="1"/>
        <end position="25"/>
    </location>
</feature>
<reference evidence="13 14" key="1">
    <citation type="submission" date="2018-12" db="EMBL/GenBank/DDBJ databases">
        <authorList>
            <person name="Yu L."/>
        </authorList>
    </citation>
    <scope>NUCLEOTIDE SEQUENCE [LARGE SCALE GENOMIC DNA]</scope>
    <source>
        <strain evidence="13 14">HAW-EB2</strain>
    </source>
</reference>
<evidence type="ECO:0000256" key="6">
    <source>
        <dbReference type="ARBA" id="ARBA00023136"/>
    </source>
</evidence>
<evidence type="ECO:0000256" key="8">
    <source>
        <dbReference type="PROSITE-ProRule" id="PRU01360"/>
    </source>
</evidence>
<comment type="caution">
    <text evidence="13">The sequence shown here is derived from an EMBL/GenBank/DDBJ whole genome shotgun (WGS) entry which is preliminary data.</text>
</comment>
<keyword evidence="2 8" id="KW-0813">Transport</keyword>
<feature type="chain" id="PRO_5018725248" evidence="10">
    <location>
        <begin position="26"/>
        <end position="847"/>
    </location>
</feature>
<keyword evidence="4 8" id="KW-0812">Transmembrane</keyword>
<comment type="similarity">
    <text evidence="8 9">Belongs to the TonB-dependent receptor family.</text>
</comment>
<proteinExistence type="inferred from homology"/>
<dbReference type="Gene3D" id="2.170.130.10">
    <property type="entry name" value="TonB-dependent receptor, plug domain"/>
    <property type="match status" value="1"/>
</dbReference>
<dbReference type="PROSITE" id="PS52016">
    <property type="entry name" value="TONB_DEPENDENT_REC_3"/>
    <property type="match status" value="1"/>
</dbReference>
<evidence type="ECO:0000313" key="14">
    <source>
        <dbReference type="Proteomes" id="UP000267448"/>
    </source>
</evidence>
<evidence type="ECO:0000256" key="7">
    <source>
        <dbReference type="ARBA" id="ARBA00023237"/>
    </source>
</evidence>
<keyword evidence="10" id="KW-0732">Signal</keyword>
<dbReference type="InterPro" id="IPR036942">
    <property type="entry name" value="Beta-barrel_TonB_sf"/>
</dbReference>
<dbReference type="AlphaFoldDB" id="A0A3S0IPZ3"/>
<name>A0A3S0IPZ3_9GAMM</name>
<dbReference type="OrthoDB" id="9805434at2"/>
<dbReference type="PANTHER" id="PTHR47234:SF3">
    <property type="entry name" value="SECRETIN_TONB SHORT N-TERMINAL DOMAIN-CONTAINING PROTEIN"/>
    <property type="match status" value="1"/>
</dbReference>
<evidence type="ECO:0000259" key="12">
    <source>
        <dbReference type="Pfam" id="PF07715"/>
    </source>
</evidence>
<evidence type="ECO:0000256" key="1">
    <source>
        <dbReference type="ARBA" id="ARBA00004571"/>
    </source>
</evidence>
<feature type="domain" description="TonB-dependent receptor-like beta-barrel" evidence="11">
    <location>
        <begin position="281"/>
        <end position="801"/>
    </location>
</feature>
<organism evidence="13 14">
    <name type="scientific">Shewanella canadensis</name>
    <dbReference type="NCBI Taxonomy" id="271096"/>
    <lineage>
        <taxon>Bacteria</taxon>
        <taxon>Pseudomonadati</taxon>
        <taxon>Pseudomonadota</taxon>
        <taxon>Gammaproteobacteria</taxon>
        <taxon>Alteromonadales</taxon>
        <taxon>Shewanellaceae</taxon>
        <taxon>Shewanella</taxon>
    </lineage>
</organism>
<keyword evidence="3 8" id="KW-1134">Transmembrane beta strand</keyword>
<dbReference type="InterPro" id="IPR037066">
    <property type="entry name" value="Plug_dom_sf"/>
</dbReference>
<dbReference type="InterPro" id="IPR000531">
    <property type="entry name" value="Beta-barrel_TonB"/>
</dbReference>
<sequence>MNTRFQPDGLALAIALALTSSNLYAETSEVTQIDANVEKMSVLGSRVSSRTATESAVPVDIISAESLSRGGFTELGQSLQASVPSFNFSRTQVSDGSDLFRPATLRGLQPDQTLVLINGKRRHNQAIFGLNGTVGAGAAGTDMNAIPLIALKDVQVLRDGAAAQYGSDAIAGVINLSLKDITGETSGYLQGGTTGEGDGDNYSIGLNTGFDLGDDGGFINLSFEYRDADGTNRAQPDIGGSSTIAPGTLSDDVRWGQGNAASEFESVFYNAMMPVGDVELYSFGGYSNRTALGNGFWRNFDEAAKNIAQVYPDGFLPRIYNEAQDISVAAGVRGDINDDWQFDVSGVYGQNRYDFDSRDSINASYAAEYLYNNSGATDEDIAANSGPTSGYSGGFRFDQTTFNADVSGFVEIGRDAPLYVAFGTEYRTENYEIVAGELASYSCGISNADSAFPSVMDPDVYAGCGFQAYPGLRPDAAGQADRNSYAFYLDLETQLTDTWSLGTAARFEEFSDAGSDLVWKVSSRYEVTDDFALRGAVSTGFRAPSLQQSAYTAYTTNLGPGGVLSDSFTATAGSDFPSALGVDNLELETSENLSLGFVFNATEEISVTLDAYKVKIKDRITLGSLLSADDVAFSPDAVAALNATGADQANYFSNSVNSTTQGLDLIVTYQASLFEGDFNATLAGNLNETEIDSVNTADGIPEDVALDDLQRSFLTDGQPKQRATLTFDYSKNDWRGMLRANYFGETNVTYFGNDHIGLPDELSPTGSFLPTSVVEAAVLVDINLEYQFTESLSVSAGINNIFDVTPDELGANESLDFITNQAFQYPVRALPYGFDGTTYTAKVNFSF</sequence>
<evidence type="ECO:0000256" key="3">
    <source>
        <dbReference type="ARBA" id="ARBA00022452"/>
    </source>
</evidence>
<dbReference type="PANTHER" id="PTHR47234">
    <property type="match status" value="1"/>
</dbReference>
<dbReference type="Pfam" id="PF00593">
    <property type="entry name" value="TonB_dep_Rec_b-barrel"/>
    <property type="match status" value="1"/>
</dbReference>